<evidence type="ECO:0000256" key="3">
    <source>
        <dbReference type="ARBA" id="ARBA00017473"/>
    </source>
</evidence>
<dbReference type="EC" id="2.7.1.148" evidence="2 10"/>
<dbReference type="PANTHER" id="PTHR43527:SF2">
    <property type="entry name" value="4-DIPHOSPHOCYTIDYL-2-C-METHYL-D-ERYTHRITOL KINASE, CHLOROPLASTIC"/>
    <property type="match status" value="1"/>
</dbReference>
<evidence type="ECO:0000259" key="12">
    <source>
        <dbReference type="Pfam" id="PF08544"/>
    </source>
</evidence>
<dbReference type="Gene3D" id="3.30.230.10">
    <property type="match status" value="1"/>
</dbReference>
<dbReference type="InterPro" id="IPR013750">
    <property type="entry name" value="GHMP_kinase_C_dom"/>
</dbReference>
<keyword evidence="7 10" id="KW-0067">ATP-binding</keyword>
<keyword evidence="6 10" id="KW-0418">Kinase</keyword>
<keyword evidence="5 10" id="KW-0547">Nucleotide-binding</keyword>
<evidence type="ECO:0000256" key="2">
    <source>
        <dbReference type="ARBA" id="ARBA00012052"/>
    </source>
</evidence>
<keyword evidence="4 10" id="KW-0808">Transferase</keyword>
<dbReference type="InterPro" id="IPR014721">
    <property type="entry name" value="Ribsml_uS5_D2-typ_fold_subgr"/>
</dbReference>
<evidence type="ECO:0000256" key="1">
    <source>
        <dbReference type="ARBA" id="ARBA00009684"/>
    </source>
</evidence>
<dbReference type="GO" id="GO:0016301">
    <property type="term" value="F:kinase activity"/>
    <property type="evidence" value="ECO:0007669"/>
    <property type="project" value="UniProtKB-KW"/>
</dbReference>
<evidence type="ECO:0000256" key="4">
    <source>
        <dbReference type="ARBA" id="ARBA00022679"/>
    </source>
</evidence>
<feature type="binding site" evidence="10">
    <location>
        <begin position="110"/>
        <end position="120"/>
    </location>
    <ligand>
        <name>ATP</name>
        <dbReference type="ChEBI" id="CHEBI:30616"/>
    </ligand>
</feature>
<feature type="active site" evidence="10">
    <location>
        <position position="24"/>
    </location>
</feature>
<proteinExistence type="inferred from homology"/>
<dbReference type="InterPro" id="IPR006204">
    <property type="entry name" value="GHMP_kinase_N_dom"/>
</dbReference>
<comment type="caution">
    <text evidence="13">The sequence shown here is derived from an EMBL/GenBank/DDBJ whole genome shotgun (WGS) entry which is preliminary data.</text>
</comment>
<dbReference type="InterPro" id="IPR004424">
    <property type="entry name" value="IspE"/>
</dbReference>
<reference evidence="13" key="1">
    <citation type="journal article" date="2021" name="Front. Microbiol.">
        <title>Comprehensive Comparative Genomics and Phenotyping of Methylobacterium Species.</title>
        <authorList>
            <person name="Alessa O."/>
            <person name="Ogura Y."/>
            <person name="Fujitani Y."/>
            <person name="Takami H."/>
            <person name="Hayashi T."/>
            <person name="Sahin N."/>
            <person name="Tani A."/>
        </authorList>
    </citation>
    <scope>NUCLEOTIDE SEQUENCE</scope>
    <source>
        <strain evidence="13">DSM 23632</strain>
    </source>
</reference>
<dbReference type="RefSeq" id="WP_373875376.1">
    <property type="nucleotide sequence ID" value="NZ_BPRB01000169.1"/>
</dbReference>
<protein>
    <recommendedName>
        <fullName evidence="3 10">4-diphosphocytidyl-2-C-methyl-D-erythritol kinase</fullName>
        <shortName evidence="10">CMK</shortName>
        <ecNumber evidence="2 10">2.7.1.148</ecNumber>
    </recommendedName>
    <alternativeName>
        <fullName evidence="9 10">4-(cytidine-5'-diphospho)-2-C-methyl-D-erythritol kinase</fullName>
    </alternativeName>
</protein>
<reference evidence="13" key="2">
    <citation type="submission" date="2021-08" db="EMBL/GenBank/DDBJ databases">
        <authorList>
            <person name="Tani A."/>
            <person name="Ola A."/>
            <person name="Ogura Y."/>
            <person name="Katsura K."/>
            <person name="Hayashi T."/>
        </authorList>
    </citation>
    <scope>NUCLEOTIDE SEQUENCE</scope>
    <source>
        <strain evidence="13">DSM 23632</strain>
    </source>
</reference>
<comment type="similarity">
    <text evidence="1 10">Belongs to the GHMP kinase family. IspE subfamily.</text>
</comment>
<feature type="active site" evidence="10">
    <location>
        <position position="152"/>
    </location>
</feature>
<dbReference type="PANTHER" id="PTHR43527">
    <property type="entry name" value="4-DIPHOSPHOCYTIDYL-2-C-METHYL-D-ERYTHRITOL KINASE, CHLOROPLASTIC"/>
    <property type="match status" value="1"/>
</dbReference>
<evidence type="ECO:0000259" key="11">
    <source>
        <dbReference type="Pfam" id="PF00288"/>
    </source>
</evidence>
<evidence type="ECO:0000256" key="7">
    <source>
        <dbReference type="ARBA" id="ARBA00022840"/>
    </source>
</evidence>
<dbReference type="Pfam" id="PF08544">
    <property type="entry name" value="GHMP_kinases_C"/>
    <property type="match status" value="1"/>
</dbReference>
<evidence type="ECO:0000313" key="13">
    <source>
        <dbReference type="EMBL" id="GJE60878.1"/>
    </source>
</evidence>
<sequence>MACPSLRSCDRDRVPVLTTRAPAKINLTLHVLGRRAGDGYHALESLVAFAGVSDALALTPERPLSLDVSGPTAGPAGPNDDNLVLRAARHLAAGVPGLRLGAFALVKRLPVAAGIGGGSSDAAAALRLLARLNGLPIDHPAVIAAARATGADVPVCLEPRARMMRGAGEAIGPRLGLDPLPAVLINPGVPVPTAPVFKALGLAVGQDLPGARHPDIADNLDADGLFGAIGPARNDLEGPALTVAPVIGDALAALRAQAGCRLARMSGSGATVFALYADRHRAVQAARAIRAGHPGWWVAATVLR</sequence>
<comment type="function">
    <text evidence="10">Catalyzes the phosphorylation of the position 2 hydroxy group of 4-diphosphocytidyl-2C-methyl-D-erythritol.</text>
</comment>
<dbReference type="SUPFAM" id="SSF55060">
    <property type="entry name" value="GHMP Kinase, C-terminal domain"/>
    <property type="match status" value="1"/>
</dbReference>
<dbReference type="Gene3D" id="3.30.70.890">
    <property type="entry name" value="GHMP kinase, C-terminal domain"/>
    <property type="match status" value="1"/>
</dbReference>
<comment type="pathway">
    <text evidence="10">Isoprenoid biosynthesis; isopentenyl diphosphate biosynthesis via DXP pathway; isopentenyl diphosphate from 1-deoxy-D-xylulose 5-phosphate: step 3/6.</text>
</comment>
<keyword evidence="8 10" id="KW-0414">Isoprene biosynthesis</keyword>
<gene>
    <name evidence="10 13" type="primary">ispE</name>
    <name evidence="13" type="ORF">MPOCJGCO_2997</name>
</gene>
<dbReference type="PIRSF" id="PIRSF010376">
    <property type="entry name" value="IspE"/>
    <property type="match status" value="1"/>
</dbReference>
<evidence type="ECO:0000256" key="9">
    <source>
        <dbReference type="ARBA" id="ARBA00032554"/>
    </source>
</evidence>
<dbReference type="Proteomes" id="UP001055057">
    <property type="component" value="Unassembled WGS sequence"/>
</dbReference>
<accession>A0ABQ4U3J2</accession>
<dbReference type="HAMAP" id="MF_00061">
    <property type="entry name" value="IspE"/>
    <property type="match status" value="1"/>
</dbReference>
<keyword evidence="14" id="KW-1185">Reference proteome</keyword>
<evidence type="ECO:0000256" key="8">
    <source>
        <dbReference type="ARBA" id="ARBA00023229"/>
    </source>
</evidence>
<dbReference type="EMBL" id="BPRB01000169">
    <property type="protein sequence ID" value="GJE60878.1"/>
    <property type="molecule type" value="Genomic_DNA"/>
</dbReference>
<dbReference type="Pfam" id="PF00288">
    <property type="entry name" value="GHMP_kinases_N"/>
    <property type="match status" value="1"/>
</dbReference>
<evidence type="ECO:0000256" key="10">
    <source>
        <dbReference type="HAMAP-Rule" id="MF_00061"/>
    </source>
</evidence>
<feature type="domain" description="GHMP kinase C-terminal" evidence="12">
    <location>
        <begin position="230"/>
        <end position="291"/>
    </location>
</feature>
<name>A0ABQ4U3J2_9HYPH</name>
<comment type="catalytic activity">
    <reaction evidence="10">
        <text>4-CDP-2-C-methyl-D-erythritol + ATP = 4-CDP-2-C-methyl-D-erythritol 2-phosphate + ADP + H(+)</text>
        <dbReference type="Rhea" id="RHEA:18437"/>
        <dbReference type="ChEBI" id="CHEBI:15378"/>
        <dbReference type="ChEBI" id="CHEBI:30616"/>
        <dbReference type="ChEBI" id="CHEBI:57823"/>
        <dbReference type="ChEBI" id="CHEBI:57919"/>
        <dbReference type="ChEBI" id="CHEBI:456216"/>
        <dbReference type="EC" id="2.7.1.148"/>
    </reaction>
</comment>
<feature type="domain" description="GHMP kinase N-terminal" evidence="11">
    <location>
        <begin position="82"/>
        <end position="157"/>
    </location>
</feature>
<dbReference type="NCBIfam" id="NF011202">
    <property type="entry name" value="PRK14608.1"/>
    <property type="match status" value="1"/>
</dbReference>
<dbReference type="SUPFAM" id="SSF54211">
    <property type="entry name" value="Ribosomal protein S5 domain 2-like"/>
    <property type="match status" value="1"/>
</dbReference>
<evidence type="ECO:0000256" key="6">
    <source>
        <dbReference type="ARBA" id="ARBA00022777"/>
    </source>
</evidence>
<organism evidence="13 14">
    <name type="scientific">Methylobacterium trifolii</name>
    <dbReference type="NCBI Taxonomy" id="1003092"/>
    <lineage>
        <taxon>Bacteria</taxon>
        <taxon>Pseudomonadati</taxon>
        <taxon>Pseudomonadota</taxon>
        <taxon>Alphaproteobacteria</taxon>
        <taxon>Hyphomicrobiales</taxon>
        <taxon>Methylobacteriaceae</taxon>
        <taxon>Methylobacterium</taxon>
    </lineage>
</organism>
<dbReference type="InterPro" id="IPR020568">
    <property type="entry name" value="Ribosomal_Su5_D2-typ_SF"/>
</dbReference>
<dbReference type="InterPro" id="IPR036554">
    <property type="entry name" value="GHMP_kinase_C_sf"/>
</dbReference>
<evidence type="ECO:0000256" key="5">
    <source>
        <dbReference type="ARBA" id="ARBA00022741"/>
    </source>
</evidence>
<evidence type="ECO:0000313" key="14">
    <source>
        <dbReference type="Proteomes" id="UP001055057"/>
    </source>
</evidence>